<keyword evidence="7" id="KW-1185">Reference proteome</keyword>
<evidence type="ECO:0000256" key="1">
    <source>
        <dbReference type="ARBA" id="ARBA00004604"/>
    </source>
</evidence>
<dbReference type="GO" id="GO:0030686">
    <property type="term" value="C:90S preribosome"/>
    <property type="evidence" value="ECO:0007669"/>
    <property type="project" value="InterPro"/>
</dbReference>
<sequence>MAPTKKRTSIRAKIASRSKPTTSFAELDEAFSEDPNSNNASVTTGTVDLNRAYQPTKRAKQMAKHSSFLHRVAATGLTNSSGIKKKLKRGRGKEAKTRGKLVTSLSSLADALPGFEGFGDDNGDDREAGEGSGVSAGNKMIGIPGLSDVNITIARTRSGNIAQQGLPKKMKSLGTKRGMSKRKEKLEMAERDRFQKNVAVMMGDQTFGFGTANNTSTETAPAVGGEAGSTGGAATGLQALRAFINRNMAIQKAL</sequence>
<feature type="compositionally biased region" description="Polar residues" evidence="5">
    <location>
        <begin position="34"/>
        <end position="47"/>
    </location>
</feature>
<protein>
    <recommendedName>
        <fullName evidence="3">Ribosome biogenesis protein SLX9</fullName>
    </recommendedName>
</protein>
<dbReference type="GO" id="GO:0030688">
    <property type="term" value="C:preribosome, small subunit precursor"/>
    <property type="evidence" value="ECO:0007669"/>
    <property type="project" value="InterPro"/>
</dbReference>
<dbReference type="EMBL" id="JAVHNS010000001">
    <property type="protein sequence ID" value="KAK6362913.1"/>
    <property type="molecule type" value="Genomic_DNA"/>
</dbReference>
<name>A0AAV9VNL5_9PEZI</name>
<gene>
    <name evidence="6" type="ORF">TWF730_000365</name>
</gene>
<feature type="region of interest" description="Disordered" evidence="5">
    <location>
        <begin position="116"/>
        <end position="136"/>
    </location>
</feature>
<feature type="region of interest" description="Disordered" evidence="5">
    <location>
        <begin position="1"/>
        <end position="49"/>
    </location>
</feature>
<accession>A0AAV9VNL5</accession>
<organism evidence="6 7">
    <name type="scientific">Orbilia blumenaviensis</name>
    <dbReference type="NCBI Taxonomy" id="1796055"/>
    <lineage>
        <taxon>Eukaryota</taxon>
        <taxon>Fungi</taxon>
        <taxon>Dikarya</taxon>
        <taxon>Ascomycota</taxon>
        <taxon>Pezizomycotina</taxon>
        <taxon>Orbiliomycetes</taxon>
        <taxon>Orbiliales</taxon>
        <taxon>Orbiliaceae</taxon>
        <taxon>Orbilia</taxon>
    </lineage>
</organism>
<evidence type="ECO:0000256" key="4">
    <source>
        <dbReference type="ARBA" id="ARBA00023242"/>
    </source>
</evidence>
<comment type="similarity">
    <text evidence="2">Belongs to the SLX9 family.</text>
</comment>
<dbReference type="GO" id="GO:0005730">
    <property type="term" value="C:nucleolus"/>
    <property type="evidence" value="ECO:0007669"/>
    <property type="project" value="UniProtKB-SubCell"/>
</dbReference>
<dbReference type="InterPro" id="IPR028160">
    <property type="entry name" value="Slx9-like"/>
</dbReference>
<reference evidence="6 7" key="1">
    <citation type="submission" date="2019-10" db="EMBL/GenBank/DDBJ databases">
        <authorList>
            <person name="Palmer J.M."/>
        </authorList>
    </citation>
    <scope>NUCLEOTIDE SEQUENCE [LARGE SCALE GENOMIC DNA]</scope>
    <source>
        <strain evidence="6 7">TWF730</strain>
    </source>
</reference>
<evidence type="ECO:0000313" key="7">
    <source>
        <dbReference type="Proteomes" id="UP001373714"/>
    </source>
</evidence>
<comment type="subcellular location">
    <subcellularLocation>
        <location evidence="1">Nucleus</location>
        <location evidence="1">Nucleolus</location>
    </subcellularLocation>
</comment>
<dbReference type="GO" id="GO:0000462">
    <property type="term" value="P:maturation of SSU-rRNA from tricistronic rRNA transcript (SSU-rRNA, 5.8S rRNA, LSU-rRNA)"/>
    <property type="evidence" value="ECO:0007669"/>
    <property type="project" value="InterPro"/>
</dbReference>
<evidence type="ECO:0000256" key="3">
    <source>
        <dbReference type="ARBA" id="ARBA00021321"/>
    </source>
</evidence>
<evidence type="ECO:0000256" key="2">
    <source>
        <dbReference type="ARBA" id="ARBA00011022"/>
    </source>
</evidence>
<proteinExistence type="inferred from homology"/>
<feature type="compositionally biased region" description="Basic residues" evidence="5">
    <location>
        <begin position="1"/>
        <end position="16"/>
    </location>
</feature>
<comment type="caution">
    <text evidence="6">The sequence shown here is derived from an EMBL/GenBank/DDBJ whole genome shotgun (WGS) entry which is preliminary data.</text>
</comment>
<dbReference type="AlphaFoldDB" id="A0AAV9VNL5"/>
<evidence type="ECO:0000256" key="5">
    <source>
        <dbReference type="SAM" id="MobiDB-lite"/>
    </source>
</evidence>
<keyword evidence="4" id="KW-0539">Nucleus</keyword>
<dbReference type="Pfam" id="PF15341">
    <property type="entry name" value="SLX9"/>
    <property type="match status" value="1"/>
</dbReference>
<dbReference type="Proteomes" id="UP001373714">
    <property type="component" value="Unassembled WGS sequence"/>
</dbReference>
<evidence type="ECO:0000313" key="6">
    <source>
        <dbReference type="EMBL" id="KAK6362913.1"/>
    </source>
</evidence>